<dbReference type="EMBL" id="CYSB01000005">
    <property type="protein sequence ID" value="CUH62904.1"/>
    <property type="molecule type" value="Genomic_DNA"/>
</dbReference>
<sequence>MADELSFDDFLKVDIRAGKVVRAEPYPEARKPAIKMWIDFGPELGEKKTSAQVTAHYTPEALIGKQVMAVVNFPPRQIGRFMSEVLVLGVSDAEGGIVLLSPDQEVPLGGRMH</sequence>
<reference evidence="6 8" key="1">
    <citation type="submission" date="2015-09" db="EMBL/GenBank/DDBJ databases">
        <authorList>
            <consortium name="Swine Surveillance"/>
        </authorList>
    </citation>
    <scope>NUCLEOTIDE SEQUENCE [LARGE SCALE GENOMIC DNA]</scope>
    <source>
        <strain evidence="6 8">5120</strain>
    </source>
</reference>
<evidence type="ECO:0000259" key="4">
    <source>
        <dbReference type="PROSITE" id="PS50886"/>
    </source>
</evidence>
<accession>A0A0P1FNA2</accession>
<dbReference type="GO" id="GO:0004825">
    <property type="term" value="F:methionine-tRNA ligase activity"/>
    <property type="evidence" value="ECO:0007669"/>
    <property type="project" value="UniProtKB-EC"/>
</dbReference>
<name>A0A0P1FNA2_9RHOB</name>
<keyword evidence="6" id="KW-0436">Ligase</keyword>
<dbReference type="NCBIfam" id="NF007494">
    <property type="entry name" value="PRK10089.1-3"/>
    <property type="match status" value="1"/>
</dbReference>
<dbReference type="RefSeq" id="WP_244265525.1">
    <property type="nucleotide sequence ID" value="NZ_CYSC01000027.1"/>
</dbReference>
<dbReference type="InterPro" id="IPR051270">
    <property type="entry name" value="Tyrosine-tRNA_ligase_regulator"/>
</dbReference>
<keyword evidence="2 3" id="KW-0694">RNA-binding</keyword>
<proteinExistence type="predicted"/>
<dbReference type="Pfam" id="PF01588">
    <property type="entry name" value="tRNA_bind"/>
    <property type="match status" value="1"/>
</dbReference>
<keyword evidence="1 3" id="KW-0820">tRNA-binding</keyword>
<dbReference type="NCBIfam" id="NF007495">
    <property type="entry name" value="PRK10089.1-4"/>
    <property type="match status" value="1"/>
</dbReference>
<evidence type="ECO:0000256" key="3">
    <source>
        <dbReference type="PROSITE-ProRule" id="PRU00209"/>
    </source>
</evidence>
<dbReference type="InterPro" id="IPR012340">
    <property type="entry name" value="NA-bd_OB-fold"/>
</dbReference>
<evidence type="ECO:0000256" key="1">
    <source>
        <dbReference type="ARBA" id="ARBA00022555"/>
    </source>
</evidence>
<evidence type="ECO:0000313" key="7">
    <source>
        <dbReference type="Proteomes" id="UP000051086"/>
    </source>
</evidence>
<evidence type="ECO:0000256" key="2">
    <source>
        <dbReference type="ARBA" id="ARBA00022884"/>
    </source>
</evidence>
<protein>
    <submittedName>
        <fullName evidence="6">Methionine--tRNA ligase</fullName>
        <ecNumber evidence="6">6.1.1.10</ecNumber>
    </submittedName>
</protein>
<feature type="domain" description="TRNA-binding" evidence="4">
    <location>
        <begin position="9"/>
        <end position="113"/>
    </location>
</feature>
<dbReference type="NCBIfam" id="TIGR02222">
    <property type="entry name" value="chap_CsaA"/>
    <property type="match status" value="1"/>
</dbReference>
<reference evidence="5 7" key="2">
    <citation type="submission" date="2015-09" db="EMBL/GenBank/DDBJ databases">
        <authorList>
            <person name="Rodrigo-Torres L."/>
            <person name="Arahal D.R."/>
        </authorList>
    </citation>
    <scope>NUCLEOTIDE SEQUENCE [LARGE SCALE GENOMIC DNA]</scope>
    <source>
        <strain evidence="5 7">CECT 5118</strain>
    </source>
</reference>
<evidence type="ECO:0000313" key="5">
    <source>
        <dbReference type="EMBL" id="CUH62904.1"/>
    </source>
</evidence>
<dbReference type="PANTHER" id="PTHR11586:SF37">
    <property type="entry name" value="TRNA-BINDING DOMAIN-CONTAINING PROTEIN"/>
    <property type="match status" value="1"/>
</dbReference>
<dbReference type="PANTHER" id="PTHR11586">
    <property type="entry name" value="TRNA-AMINOACYLATION COFACTOR ARC1 FAMILY MEMBER"/>
    <property type="match status" value="1"/>
</dbReference>
<dbReference type="EMBL" id="CYSC01000027">
    <property type="protein sequence ID" value="CUH72161.1"/>
    <property type="molecule type" value="Genomic_DNA"/>
</dbReference>
<dbReference type="FunFam" id="2.40.50.140:FF:000165">
    <property type="entry name" value="Chaperone CsaA"/>
    <property type="match status" value="1"/>
</dbReference>
<dbReference type="Proteomes" id="UP000051086">
    <property type="component" value="Unassembled WGS sequence"/>
</dbReference>
<keyword evidence="7" id="KW-1185">Reference proteome</keyword>
<dbReference type="SUPFAM" id="SSF50249">
    <property type="entry name" value="Nucleic acid-binding proteins"/>
    <property type="match status" value="1"/>
</dbReference>
<dbReference type="EC" id="6.1.1.10" evidence="6"/>
<dbReference type="PROSITE" id="PS50886">
    <property type="entry name" value="TRBD"/>
    <property type="match status" value="1"/>
</dbReference>
<evidence type="ECO:0000313" key="8">
    <source>
        <dbReference type="Proteomes" id="UP000051887"/>
    </source>
</evidence>
<dbReference type="Proteomes" id="UP000051887">
    <property type="component" value="Unassembled WGS sequence"/>
</dbReference>
<dbReference type="InterPro" id="IPR008231">
    <property type="entry name" value="CsaA"/>
</dbReference>
<organism evidence="6 8">
    <name type="scientific">Thalassovita autumnalis</name>
    <dbReference type="NCBI Taxonomy" id="2072972"/>
    <lineage>
        <taxon>Bacteria</taxon>
        <taxon>Pseudomonadati</taxon>
        <taxon>Pseudomonadota</taxon>
        <taxon>Alphaproteobacteria</taxon>
        <taxon>Rhodobacterales</taxon>
        <taxon>Roseobacteraceae</taxon>
        <taxon>Thalassovita</taxon>
    </lineage>
</organism>
<evidence type="ECO:0000313" key="6">
    <source>
        <dbReference type="EMBL" id="CUH72161.1"/>
    </source>
</evidence>
<gene>
    <name evidence="6" type="primary">metG_1</name>
    <name evidence="5" type="ORF">TL5118_00234</name>
    <name evidence="6" type="ORF">TL5120_01957</name>
</gene>
<dbReference type="AlphaFoldDB" id="A0A0P1FNA2"/>
<dbReference type="InterPro" id="IPR002547">
    <property type="entry name" value="tRNA-bd_dom"/>
</dbReference>
<dbReference type="Gene3D" id="2.40.50.140">
    <property type="entry name" value="Nucleic acid-binding proteins"/>
    <property type="match status" value="1"/>
</dbReference>
<dbReference type="GO" id="GO:0000049">
    <property type="term" value="F:tRNA binding"/>
    <property type="evidence" value="ECO:0007669"/>
    <property type="project" value="UniProtKB-UniRule"/>
</dbReference>
<dbReference type="CDD" id="cd02798">
    <property type="entry name" value="tRNA_bind_CsaA"/>
    <property type="match status" value="1"/>
</dbReference>